<comment type="pathway">
    <text evidence="1 9">Cell wall biogenesis; peptidoglycan biosynthesis.</text>
</comment>
<name>A0A419T6D1_9FIRM</name>
<evidence type="ECO:0000256" key="3">
    <source>
        <dbReference type="ARBA" id="ARBA00022676"/>
    </source>
</evidence>
<evidence type="ECO:0000313" key="11">
    <source>
        <dbReference type="EMBL" id="RKD33167.1"/>
    </source>
</evidence>
<evidence type="ECO:0000259" key="10">
    <source>
        <dbReference type="PROSITE" id="PS52029"/>
    </source>
</evidence>
<dbReference type="InterPro" id="IPR005490">
    <property type="entry name" value="LD_TPept_cat_dom"/>
</dbReference>
<evidence type="ECO:0000256" key="1">
    <source>
        <dbReference type="ARBA" id="ARBA00004752"/>
    </source>
</evidence>
<evidence type="ECO:0000256" key="4">
    <source>
        <dbReference type="ARBA" id="ARBA00022679"/>
    </source>
</evidence>
<reference evidence="11 12" key="1">
    <citation type="submission" date="2016-08" db="EMBL/GenBank/DDBJ databases">
        <title>Novel Firmicutes and Novel Genomes.</title>
        <authorList>
            <person name="Poppleton D.I."/>
            <person name="Gribaldo S."/>
        </authorList>
    </citation>
    <scope>NUCLEOTIDE SEQUENCE [LARGE SCALE GENOMIC DNA]</scope>
    <source>
        <strain evidence="11 12">CTT3</strain>
    </source>
</reference>
<dbReference type="GO" id="GO:0071972">
    <property type="term" value="F:peptidoglycan L,D-transpeptidase activity"/>
    <property type="evidence" value="ECO:0007669"/>
    <property type="project" value="TreeGrafter"/>
</dbReference>
<keyword evidence="3" id="KW-0328">Glycosyltransferase</keyword>
<comment type="caution">
    <text evidence="11">The sequence shown here is derived from an EMBL/GenBank/DDBJ whole genome shotgun (WGS) entry which is preliminary data.</text>
</comment>
<dbReference type="GO" id="GO:0008360">
    <property type="term" value="P:regulation of cell shape"/>
    <property type="evidence" value="ECO:0007669"/>
    <property type="project" value="UniProtKB-UniRule"/>
</dbReference>
<comment type="similarity">
    <text evidence="2">Belongs to the YkuD family.</text>
</comment>
<evidence type="ECO:0000256" key="5">
    <source>
        <dbReference type="ARBA" id="ARBA00022801"/>
    </source>
</evidence>
<proteinExistence type="inferred from homology"/>
<evidence type="ECO:0000256" key="7">
    <source>
        <dbReference type="ARBA" id="ARBA00022984"/>
    </source>
</evidence>
<dbReference type="SUPFAM" id="SSF141523">
    <property type="entry name" value="L,D-transpeptidase catalytic domain-like"/>
    <property type="match status" value="1"/>
</dbReference>
<keyword evidence="4" id="KW-0808">Transferase</keyword>
<dbReference type="PROSITE" id="PS52029">
    <property type="entry name" value="LD_TPASE"/>
    <property type="match status" value="1"/>
</dbReference>
<dbReference type="GO" id="GO:0018104">
    <property type="term" value="P:peptidoglycan-protein cross-linking"/>
    <property type="evidence" value="ECO:0007669"/>
    <property type="project" value="TreeGrafter"/>
</dbReference>
<dbReference type="Proteomes" id="UP000284177">
    <property type="component" value="Unassembled WGS sequence"/>
</dbReference>
<evidence type="ECO:0000256" key="8">
    <source>
        <dbReference type="ARBA" id="ARBA00023316"/>
    </source>
</evidence>
<gene>
    <name evidence="11" type="ORF">BET03_09625</name>
</gene>
<accession>A0A419T6D1</accession>
<dbReference type="InterPro" id="IPR038063">
    <property type="entry name" value="Transpep_catalytic_dom"/>
</dbReference>
<evidence type="ECO:0000256" key="9">
    <source>
        <dbReference type="PROSITE-ProRule" id="PRU01373"/>
    </source>
</evidence>
<evidence type="ECO:0000313" key="12">
    <source>
        <dbReference type="Proteomes" id="UP000284177"/>
    </source>
</evidence>
<feature type="domain" description="L,D-TPase catalytic" evidence="10">
    <location>
        <begin position="30"/>
        <end position="148"/>
    </location>
</feature>
<keyword evidence="12" id="KW-1185">Reference proteome</keyword>
<feature type="active site" description="Proton donor/acceptor" evidence="9">
    <location>
        <position position="108"/>
    </location>
</feature>
<sequence length="484" mass="56373">MPLKKLMVVIILALIINSSVVFGSDLTIAKKIEINIPERKLTLYSNNKIVKNYPVAVGKSNSQTPVGNFSVINKVVNPYYKKANIPGGSERNPLGNRWIGFKPHYGIHGNSNPSSIGTFASAGCVRMYERDVKEIYNLVSLNTPVTVKYELFHILNDIEGKDPILVVYPDYYNKVKNMNKKIDEMLDKIELNNKLTKEKINKLKKLVNEKVTVFSDKWTFFINGKYITKDIIVRDNKFYINKDKISKFFNIKIPSLESGVEGFFMGNSILQVENEGKKYILIDDLKKFLGGKINIDYEINKINYSTEYILLNNRLLKGKIRDLRTDPKISLSAICKFLDINIRIENNKLKLVKNNGKEIKYIIYNNEPYISIKLLEKEFGIKSDIFTLNKHVKLYKDPEIIFKNTIYKGKLIDNEIYIPYRIFFKDKITKKTILKPVIIFDFKRIAMKDIDGELYVKLSDIKKYLRIEKDPYNLKLYIEKREFK</sequence>
<protein>
    <recommendedName>
        <fullName evidence="10">L,D-TPase catalytic domain-containing protein</fullName>
    </recommendedName>
</protein>
<dbReference type="EMBL" id="MCIB01000007">
    <property type="protein sequence ID" value="RKD33167.1"/>
    <property type="molecule type" value="Genomic_DNA"/>
</dbReference>
<dbReference type="CDD" id="cd16913">
    <property type="entry name" value="YkuD_like"/>
    <property type="match status" value="1"/>
</dbReference>
<dbReference type="UniPathway" id="UPA00219"/>
<feature type="active site" description="Nucleophile" evidence="9">
    <location>
        <position position="124"/>
    </location>
</feature>
<dbReference type="RefSeq" id="WP_120167930.1">
    <property type="nucleotide sequence ID" value="NZ_MCIB01000007.1"/>
</dbReference>
<keyword evidence="8 9" id="KW-0961">Cell wall biogenesis/degradation</keyword>
<keyword evidence="5" id="KW-0378">Hydrolase</keyword>
<dbReference type="OrthoDB" id="9787225at2"/>
<dbReference type="GO" id="GO:0071555">
    <property type="term" value="P:cell wall organization"/>
    <property type="evidence" value="ECO:0007669"/>
    <property type="project" value="UniProtKB-UniRule"/>
</dbReference>
<keyword evidence="7 9" id="KW-0573">Peptidoglycan synthesis</keyword>
<dbReference type="Pfam" id="PF03734">
    <property type="entry name" value="YkuD"/>
    <property type="match status" value="1"/>
</dbReference>
<dbReference type="GO" id="GO:0016757">
    <property type="term" value="F:glycosyltransferase activity"/>
    <property type="evidence" value="ECO:0007669"/>
    <property type="project" value="UniProtKB-KW"/>
</dbReference>
<dbReference type="InterPro" id="IPR050979">
    <property type="entry name" value="LD-transpeptidase"/>
</dbReference>
<dbReference type="AlphaFoldDB" id="A0A419T6D1"/>
<dbReference type="Gene3D" id="2.40.440.10">
    <property type="entry name" value="L,D-transpeptidase catalytic domain-like"/>
    <property type="match status" value="1"/>
</dbReference>
<organism evidence="11 12">
    <name type="scientific">Thermohalobacter berrensis</name>
    <dbReference type="NCBI Taxonomy" id="99594"/>
    <lineage>
        <taxon>Bacteria</taxon>
        <taxon>Bacillati</taxon>
        <taxon>Bacillota</taxon>
        <taxon>Tissierellia</taxon>
        <taxon>Tissierellales</taxon>
        <taxon>Thermohalobacteraceae</taxon>
        <taxon>Thermohalobacter</taxon>
    </lineage>
</organism>
<dbReference type="PANTHER" id="PTHR30582:SF24">
    <property type="entry name" value="L,D-TRANSPEPTIDASE ERFK_SRFK-RELATED"/>
    <property type="match status" value="1"/>
</dbReference>
<keyword evidence="6 9" id="KW-0133">Cell shape</keyword>
<evidence type="ECO:0000256" key="2">
    <source>
        <dbReference type="ARBA" id="ARBA00005992"/>
    </source>
</evidence>
<evidence type="ECO:0000256" key="6">
    <source>
        <dbReference type="ARBA" id="ARBA00022960"/>
    </source>
</evidence>
<dbReference type="PANTHER" id="PTHR30582">
    <property type="entry name" value="L,D-TRANSPEPTIDASE"/>
    <property type="match status" value="1"/>
</dbReference>
<dbReference type="GO" id="GO:0005576">
    <property type="term" value="C:extracellular region"/>
    <property type="evidence" value="ECO:0007669"/>
    <property type="project" value="TreeGrafter"/>
</dbReference>